<dbReference type="InterPro" id="IPR008792">
    <property type="entry name" value="PQQD"/>
</dbReference>
<name>W4LZF9_ENTF1</name>
<accession>W4LZF9</accession>
<dbReference type="EMBL" id="AZHW01000061">
    <property type="protein sequence ID" value="ETX03300.1"/>
    <property type="molecule type" value="Genomic_DNA"/>
</dbReference>
<reference evidence="1 2" key="1">
    <citation type="journal article" date="2014" name="Nature">
        <title>An environmental bacterial taxon with a large and distinct metabolic repertoire.</title>
        <authorList>
            <person name="Wilson M.C."/>
            <person name="Mori T."/>
            <person name="Ruckert C."/>
            <person name="Uria A.R."/>
            <person name="Helf M.J."/>
            <person name="Takada K."/>
            <person name="Gernert C."/>
            <person name="Steffens U.A."/>
            <person name="Heycke N."/>
            <person name="Schmitt S."/>
            <person name="Rinke C."/>
            <person name="Helfrich E.J."/>
            <person name="Brachmann A.O."/>
            <person name="Gurgui C."/>
            <person name="Wakimoto T."/>
            <person name="Kracht M."/>
            <person name="Crusemann M."/>
            <person name="Hentschel U."/>
            <person name="Abe I."/>
            <person name="Matsunaga S."/>
            <person name="Kalinowski J."/>
            <person name="Takeyama H."/>
            <person name="Piel J."/>
        </authorList>
    </citation>
    <scope>NUCLEOTIDE SEQUENCE [LARGE SCALE GENOMIC DNA]</scope>
    <source>
        <strain evidence="2">TSY1</strain>
    </source>
</reference>
<keyword evidence="2" id="KW-1185">Reference proteome</keyword>
<evidence type="ECO:0000313" key="2">
    <source>
        <dbReference type="Proteomes" id="UP000019141"/>
    </source>
</evidence>
<organism evidence="1 2">
    <name type="scientific">Entotheonella factor</name>
    <dbReference type="NCBI Taxonomy" id="1429438"/>
    <lineage>
        <taxon>Bacteria</taxon>
        <taxon>Pseudomonadati</taxon>
        <taxon>Nitrospinota/Tectimicrobiota group</taxon>
        <taxon>Candidatus Tectimicrobiota</taxon>
        <taxon>Candidatus Entotheonellia</taxon>
        <taxon>Candidatus Entotheonellales</taxon>
        <taxon>Candidatus Entotheonellaceae</taxon>
        <taxon>Candidatus Entotheonella</taxon>
    </lineage>
</organism>
<dbReference type="Pfam" id="PF05402">
    <property type="entry name" value="PqqD"/>
    <property type="match status" value="1"/>
</dbReference>
<dbReference type="InterPro" id="IPR041881">
    <property type="entry name" value="PqqD_sf"/>
</dbReference>
<dbReference type="AlphaFoldDB" id="W4LZF9"/>
<dbReference type="Gene3D" id="1.10.10.1150">
    <property type="entry name" value="Coenzyme PQQ synthesis protein D (PqqD)"/>
    <property type="match status" value="1"/>
</dbReference>
<dbReference type="HOGENOM" id="CLU_159325_2_2_7"/>
<protein>
    <recommendedName>
        <fullName evidence="3">PqqD family protein</fullName>
    </recommendedName>
</protein>
<dbReference type="Proteomes" id="UP000019141">
    <property type="component" value="Unassembled WGS sequence"/>
</dbReference>
<comment type="caution">
    <text evidence="1">The sequence shown here is derived from an EMBL/GenBank/DDBJ whole genome shotgun (WGS) entry which is preliminary data.</text>
</comment>
<evidence type="ECO:0000313" key="1">
    <source>
        <dbReference type="EMBL" id="ETX03300.1"/>
    </source>
</evidence>
<evidence type="ECO:0008006" key="3">
    <source>
        <dbReference type="Google" id="ProtNLM"/>
    </source>
</evidence>
<sequence>MLQPESRLCRSDRVLTQQASETMILLSMHNGQYYELNDVGHSVWELCDGTRRIDEMIAIVCDMYEAPAAAVRADVMELLQELVDEKLLLLAETP</sequence>
<gene>
    <name evidence="1" type="ORF">ETSY1_00375</name>
</gene>
<proteinExistence type="predicted"/>